<feature type="compositionally biased region" description="Gly residues" evidence="1">
    <location>
        <begin position="14"/>
        <end position="24"/>
    </location>
</feature>
<dbReference type="Proteomes" id="UP000305282">
    <property type="component" value="Unassembled WGS sequence"/>
</dbReference>
<name>A0A4S5C2N5_9ACTN</name>
<sequence>PGSPPRRRAVPAAGGVGIPPGSAGGVPAPRDAGVRDCGGGVASVVGEGAPPAAGSGGALASEPRTVRRRLSLASMPHIIDHCFYRQPPGWSDLSDTFPVVPMTEVLELMVEQAAAMMPGRVPIGIRDVRALRWLAIEPAVEVSVILASAEPDAVRVTMEGYARGTVVFADDYPPSPWTTAATADLPAGPTGPVLPGERPSRHQGKDLYAGRFLFHGPGYQGIHHIEAIASTGIRGRLRVPSASGALLDNAGQLFGYWGMETLPGDSLLLPQSLADLSFHGPAPVAGDLVDCVVRIRQVTERTVTADMELRRLDGSVWAVVSAWTDRRFANDDVLWAMVRAPELHTVAQPSGEGWVVVLDRWTDSASRELIVRHYADAADRARLAGLNPRAARGWLLGRIAVQDAVRRWLWARGAGPVWGIEVRIAHDAHGAPLVGALPARPGIPADDPPRVSLAHKPELAVALVSADG</sequence>
<feature type="region of interest" description="Disordered" evidence="1">
    <location>
        <begin position="1"/>
        <end position="32"/>
    </location>
</feature>
<keyword evidence="3" id="KW-1185">Reference proteome</keyword>
<organism evidence="2 3">
    <name type="scientific">Candidatus Frankia alpina</name>
    <dbReference type="NCBI Taxonomy" id="2699483"/>
    <lineage>
        <taxon>Bacteria</taxon>
        <taxon>Bacillati</taxon>
        <taxon>Actinomycetota</taxon>
        <taxon>Actinomycetes</taxon>
        <taxon>Frankiales</taxon>
        <taxon>Frankiaceae</taxon>
        <taxon>Frankia</taxon>
    </lineage>
</organism>
<protein>
    <submittedName>
        <fullName evidence="2">Beta-ketoacyl synthase</fullName>
    </submittedName>
</protein>
<feature type="non-terminal residue" evidence="2">
    <location>
        <position position="1"/>
    </location>
</feature>
<dbReference type="InterPro" id="IPR042104">
    <property type="entry name" value="PKS_dehydratase_sf"/>
</dbReference>
<dbReference type="AlphaFoldDB" id="A0A4S5C2N5"/>
<dbReference type="InterPro" id="IPR037143">
    <property type="entry name" value="4-PPantetheinyl_Trfase_dom_sf"/>
</dbReference>
<dbReference type="GO" id="GO:0000287">
    <property type="term" value="F:magnesium ion binding"/>
    <property type="evidence" value="ECO:0007669"/>
    <property type="project" value="InterPro"/>
</dbReference>
<evidence type="ECO:0000313" key="3">
    <source>
        <dbReference type="Proteomes" id="UP000305282"/>
    </source>
</evidence>
<comment type="caution">
    <text evidence="2">The sequence shown here is derived from an EMBL/GenBank/DDBJ whole genome shotgun (WGS) entry which is preliminary data.</text>
</comment>
<dbReference type="Gene3D" id="3.10.129.110">
    <property type="entry name" value="Polyketide synthase dehydratase"/>
    <property type="match status" value="1"/>
</dbReference>
<accession>A0A4S5C2N5</accession>
<evidence type="ECO:0000313" key="2">
    <source>
        <dbReference type="EMBL" id="THJ36758.1"/>
    </source>
</evidence>
<dbReference type="SUPFAM" id="SSF56214">
    <property type="entry name" value="4'-phosphopantetheinyl transferase"/>
    <property type="match status" value="1"/>
</dbReference>
<evidence type="ECO:0000256" key="1">
    <source>
        <dbReference type="SAM" id="MobiDB-lite"/>
    </source>
</evidence>
<proteinExistence type="predicted"/>
<feature type="non-terminal residue" evidence="2">
    <location>
        <position position="468"/>
    </location>
</feature>
<dbReference type="GO" id="GO:0008897">
    <property type="term" value="F:holo-[acyl-carrier-protein] synthase activity"/>
    <property type="evidence" value="ECO:0007669"/>
    <property type="project" value="InterPro"/>
</dbReference>
<dbReference type="EMBL" id="SSXH01000903">
    <property type="protein sequence ID" value="THJ36758.1"/>
    <property type="molecule type" value="Genomic_DNA"/>
</dbReference>
<reference evidence="2 3" key="1">
    <citation type="submission" date="2019-04" db="EMBL/GenBank/DDBJ databases">
        <title>Draft genome sequences for three unisolated Alnus-infective Frankia Sp+ strains, AgTrS, AiOr and AvVan, the first sequenced Frankia strains able to sporulate in-planta.</title>
        <authorList>
            <person name="Bethencourt L."/>
            <person name="Vautrin F."/>
            <person name="Taib N."/>
            <person name="Dubost A."/>
            <person name="Castro-Garcia L."/>
            <person name="Imbaud O."/>
            <person name="Abrouk D."/>
            <person name="Fournier P."/>
            <person name="Briolay J."/>
            <person name="Nguyen A."/>
            <person name="Normand P."/>
            <person name="Fernandez M.P."/>
            <person name="Brochier-Armanet C."/>
            <person name="Herrera-Belaroussi A."/>
        </authorList>
    </citation>
    <scope>NUCLEOTIDE SEQUENCE [LARGE SCALE GENOMIC DNA]</scope>
    <source>
        <strain evidence="2 3">AvVan</strain>
    </source>
</reference>
<gene>
    <name evidence="2" type="ORF">E7Y31_21910</name>
</gene>